<feature type="domain" description="Lipid/polyisoprenoid-binding YceI-like" evidence="2">
    <location>
        <begin position="57"/>
        <end position="255"/>
    </location>
</feature>
<comment type="caution">
    <text evidence="3">The sequence shown here is derived from an EMBL/GenBank/DDBJ whole genome shotgun (WGS) entry which is preliminary data.</text>
</comment>
<dbReference type="eggNOG" id="COG2353">
    <property type="taxonomic scope" value="Bacteria"/>
</dbReference>
<protein>
    <recommendedName>
        <fullName evidence="2">Lipid/polyisoprenoid-binding YceI-like domain-containing protein</fullName>
    </recommendedName>
</protein>
<dbReference type="InterPro" id="IPR007372">
    <property type="entry name" value="Lipid/polyisoprenoid-bd_YceI"/>
</dbReference>
<gene>
    <name evidence="3" type="ORF">P872_19965</name>
</gene>
<evidence type="ECO:0000313" key="4">
    <source>
        <dbReference type="Proteomes" id="UP000016843"/>
    </source>
</evidence>
<dbReference type="PANTHER" id="PTHR34406:SF1">
    <property type="entry name" value="PROTEIN YCEI"/>
    <property type="match status" value="1"/>
</dbReference>
<feature type="compositionally biased region" description="Polar residues" evidence="1">
    <location>
        <begin position="165"/>
        <end position="178"/>
    </location>
</feature>
<dbReference type="PANTHER" id="PTHR34406">
    <property type="entry name" value="PROTEIN YCEI"/>
    <property type="match status" value="1"/>
</dbReference>
<evidence type="ECO:0000259" key="2">
    <source>
        <dbReference type="SMART" id="SM00867"/>
    </source>
</evidence>
<dbReference type="AlphaFoldDB" id="U5BUR8"/>
<organism evidence="3 4">
    <name type="scientific">Rhodonellum psychrophilum GCM71 = DSM 17998</name>
    <dbReference type="NCBI Taxonomy" id="1123057"/>
    <lineage>
        <taxon>Bacteria</taxon>
        <taxon>Pseudomonadati</taxon>
        <taxon>Bacteroidota</taxon>
        <taxon>Cytophagia</taxon>
        <taxon>Cytophagales</taxon>
        <taxon>Cytophagaceae</taxon>
        <taxon>Rhodonellum</taxon>
    </lineage>
</organism>
<keyword evidence="4" id="KW-1185">Reference proteome</keyword>
<dbReference type="Proteomes" id="UP000016843">
    <property type="component" value="Unassembled WGS sequence"/>
</dbReference>
<reference evidence="3 4" key="1">
    <citation type="journal article" date="2013" name="Genome Announc.">
        <title>Draft Genome Sequence of the Psychrophilic and Alkaliphilic Rhodonellum psychrophilum Strain GCM71T.</title>
        <authorList>
            <person name="Hauptmann A.L."/>
            <person name="Glaring M.A."/>
            <person name="Hallin P.F."/>
            <person name="Prieme A."/>
            <person name="Stougaard P."/>
        </authorList>
    </citation>
    <scope>NUCLEOTIDE SEQUENCE [LARGE SCALE GENOMIC DNA]</scope>
    <source>
        <strain evidence="3 4">GCM71</strain>
    </source>
</reference>
<dbReference type="SUPFAM" id="SSF101874">
    <property type="entry name" value="YceI-like"/>
    <property type="match status" value="1"/>
</dbReference>
<dbReference type="PATRIC" id="fig|1123057.7.peg.3509"/>
<dbReference type="InterPro" id="IPR036761">
    <property type="entry name" value="TTHA0802/YceI-like_sf"/>
</dbReference>
<dbReference type="EMBL" id="AWXR01000045">
    <property type="protein sequence ID" value="ERM81633.1"/>
    <property type="molecule type" value="Genomic_DNA"/>
</dbReference>
<dbReference type="Gene3D" id="2.40.128.110">
    <property type="entry name" value="Lipid/polyisoprenoid-binding, YceI-like"/>
    <property type="match status" value="1"/>
</dbReference>
<dbReference type="SMART" id="SM00867">
    <property type="entry name" value="YceI"/>
    <property type="match status" value="1"/>
</dbReference>
<proteinExistence type="predicted"/>
<evidence type="ECO:0000313" key="3">
    <source>
        <dbReference type="EMBL" id="ERM81633.1"/>
    </source>
</evidence>
<sequence>MFVHLISKIQKFYKIMKLLQKTGLVLAASFMMVACGKSGDTVETTDAQEVGEATGETLVIDNQSSKVNWKGYKPSGQHYGFIPVTSGELVVAGEEITGGKFVFSIPDLKIEDLAEGSEDYGKLHGHLQSPDFFDAANHPQATFEVTEVTAYTSNNSVADKDEFASDNTPASDSELAGSNPTHWIAGNLTMRGTTKNIKFPATVSITDGAVAAKAGFNIDRTSWGLSYGDESSAVDKAKDQFIYNTVSVMFDINAK</sequence>
<dbReference type="Pfam" id="PF04264">
    <property type="entry name" value="YceI"/>
    <property type="match status" value="1"/>
</dbReference>
<evidence type="ECO:0000256" key="1">
    <source>
        <dbReference type="SAM" id="MobiDB-lite"/>
    </source>
</evidence>
<name>U5BUR8_9BACT</name>
<accession>U5BUR8</accession>
<feature type="region of interest" description="Disordered" evidence="1">
    <location>
        <begin position="159"/>
        <end position="178"/>
    </location>
</feature>